<dbReference type="Gene3D" id="2.130.10.130">
    <property type="entry name" value="Integrin alpha, N-terminal"/>
    <property type="match status" value="2"/>
</dbReference>
<dbReference type="InterPro" id="IPR036909">
    <property type="entry name" value="Cyt_c-like_dom_sf"/>
</dbReference>
<dbReference type="AlphaFoldDB" id="A0A418M0A8"/>
<dbReference type="Pfam" id="PF13517">
    <property type="entry name" value="FG-GAP_3"/>
    <property type="match status" value="2"/>
</dbReference>
<dbReference type="InterPro" id="IPR028994">
    <property type="entry name" value="Integrin_alpha_N"/>
</dbReference>
<reference evidence="8 9" key="1">
    <citation type="submission" date="2018-08" db="EMBL/GenBank/DDBJ databases">
        <title>Fibrisoma montanum sp. nov., isolated from Danxia mountain soil.</title>
        <authorList>
            <person name="Huang Y."/>
        </authorList>
    </citation>
    <scope>NUCLEOTIDE SEQUENCE [LARGE SCALE GENOMIC DNA]</scope>
    <source>
        <strain evidence="8 9">HYT19</strain>
    </source>
</reference>
<evidence type="ECO:0000256" key="2">
    <source>
        <dbReference type="ARBA" id="ARBA00022723"/>
    </source>
</evidence>
<dbReference type="GO" id="GO:0009055">
    <property type="term" value="F:electron transfer activity"/>
    <property type="evidence" value="ECO:0007669"/>
    <property type="project" value="InterPro"/>
</dbReference>
<dbReference type="GO" id="GO:0020037">
    <property type="term" value="F:heme binding"/>
    <property type="evidence" value="ECO:0007669"/>
    <property type="project" value="InterPro"/>
</dbReference>
<dbReference type="PANTHER" id="PTHR45460:SF2">
    <property type="entry name" value="ALPHA 1,3 GLUCANASE, GH71 FAMILY (EUROFUNG)"/>
    <property type="match status" value="1"/>
</dbReference>
<proteinExistence type="predicted"/>
<dbReference type="RefSeq" id="WP_119670685.1">
    <property type="nucleotide sequence ID" value="NZ_QXED01000009.1"/>
</dbReference>
<evidence type="ECO:0000313" key="9">
    <source>
        <dbReference type="Proteomes" id="UP000283523"/>
    </source>
</evidence>
<dbReference type="Proteomes" id="UP000283523">
    <property type="component" value="Unassembled WGS sequence"/>
</dbReference>
<dbReference type="PROSITE" id="PS51007">
    <property type="entry name" value="CYTC"/>
    <property type="match status" value="1"/>
</dbReference>
<feature type="signal peptide" evidence="6">
    <location>
        <begin position="1"/>
        <end position="28"/>
    </location>
</feature>
<keyword evidence="4 5" id="KW-0408">Iron</keyword>
<keyword evidence="9" id="KW-1185">Reference proteome</keyword>
<feature type="domain" description="Cytochrome c" evidence="7">
    <location>
        <begin position="36"/>
        <end position="128"/>
    </location>
</feature>
<dbReference type="InterPro" id="IPR009056">
    <property type="entry name" value="Cyt_c-like_dom"/>
</dbReference>
<dbReference type="EMBL" id="QXED01000009">
    <property type="protein sequence ID" value="RIV18973.1"/>
    <property type="molecule type" value="Genomic_DNA"/>
</dbReference>
<accession>A0A418M0A8</accession>
<evidence type="ECO:0000256" key="6">
    <source>
        <dbReference type="SAM" id="SignalP"/>
    </source>
</evidence>
<dbReference type="SUPFAM" id="SSF69318">
    <property type="entry name" value="Integrin alpha N-terminal domain"/>
    <property type="match status" value="1"/>
</dbReference>
<keyword evidence="1 5" id="KW-0349">Heme</keyword>
<feature type="chain" id="PRO_5019424245" evidence="6">
    <location>
        <begin position="29"/>
        <end position="532"/>
    </location>
</feature>
<keyword evidence="3 6" id="KW-0732">Signal</keyword>
<comment type="caution">
    <text evidence="8">The sequence shown here is derived from an EMBL/GenBank/DDBJ whole genome shotgun (WGS) entry which is preliminary data.</text>
</comment>
<evidence type="ECO:0000256" key="5">
    <source>
        <dbReference type="PROSITE-ProRule" id="PRU00433"/>
    </source>
</evidence>
<protein>
    <submittedName>
        <fullName evidence="8">VCBS repeat-containing protein</fullName>
    </submittedName>
</protein>
<dbReference type="GO" id="GO:0046872">
    <property type="term" value="F:metal ion binding"/>
    <property type="evidence" value="ECO:0007669"/>
    <property type="project" value="UniProtKB-KW"/>
</dbReference>
<dbReference type="SUPFAM" id="SSF46626">
    <property type="entry name" value="Cytochrome c"/>
    <property type="match status" value="1"/>
</dbReference>
<dbReference type="PANTHER" id="PTHR45460">
    <property type="entry name" value="SIMILAR TO CYSTEINE PROTEINASE"/>
    <property type="match status" value="1"/>
</dbReference>
<name>A0A418M0A8_9BACT</name>
<keyword evidence="2 5" id="KW-0479">Metal-binding</keyword>
<evidence type="ECO:0000313" key="8">
    <source>
        <dbReference type="EMBL" id="RIV18973.1"/>
    </source>
</evidence>
<dbReference type="InterPro" id="IPR013517">
    <property type="entry name" value="FG-GAP"/>
</dbReference>
<evidence type="ECO:0000256" key="3">
    <source>
        <dbReference type="ARBA" id="ARBA00022729"/>
    </source>
</evidence>
<dbReference type="OrthoDB" id="1391917at2"/>
<gene>
    <name evidence="8" type="ORF">DYU11_26095</name>
</gene>
<evidence type="ECO:0000256" key="4">
    <source>
        <dbReference type="ARBA" id="ARBA00023004"/>
    </source>
</evidence>
<organism evidence="8 9">
    <name type="scientific">Fibrisoma montanum</name>
    <dbReference type="NCBI Taxonomy" id="2305895"/>
    <lineage>
        <taxon>Bacteria</taxon>
        <taxon>Pseudomonadati</taxon>
        <taxon>Bacteroidota</taxon>
        <taxon>Cytophagia</taxon>
        <taxon>Cytophagales</taxon>
        <taxon>Spirosomataceae</taxon>
        <taxon>Fibrisoma</taxon>
    </lineage>
</organism>
<sequence>MSSLRLFVISFTALLLEASLLACRSSSATETATPEATQLTGQQLAQAHCSSCHQFPDPSLLDKKTWQQGVLPNMALRLGVSTEQMAFYSTIADPTEQQRVIASGLFPTTPVIHPTDWQKIVTYYQTEAPETPRPQPAHRPVRTELPLFQAQTPAGTLNGMVTLLQYDSLSHRIWAGDRSGHLYAFNDRLERLDSARVGSPPVGLRTNRDGSFDLLAIGLMDPNDQQTGEWLHLPNTRQPAAPRIQTLQRPVDAAFADLNRDGREDVVVCQFGNYFGQLTWHEQLSSGYKTHVIEAVPGARQTLIRDVDGDRWPDIVALLTQGDEQVAVFYNLRNGFFRKETVLRFPPVYGSSYVTLSDVDRDGDEDLVYTNGDNADYSIVPKAYHGVRIFLNNGQFRFKQAWFYPMHGASKVVARDFDQDGDIDLAAIAYFPDFSQQPNQGFVYFENEGKLSFRPRTFLKAGRGRWLTMDAGDIDQDGDEDILLGSYFQPVNPKYRDLMETWRKPGTGITLLRNTLRSAAPGNKQLAGSTFR</sequence>
<evidence type="ECO:0000256" key="1">
    <source>
        <dbReference type="ARBA" id="ARBA00022617"/>
    </source>
</evidence>
<evidence type="ECO:0000259" key="7">
    <source>
        <dbReference type="PROSITE" id="PS51007"/>
    </source>
</evidence>